<reference evidence="2" key="1">
    <citation type="submission" date="2003-08" db="EMBL/GenBank/DDBJ databases">
        <authorList>
            <person name="Birren B."/>
            <person name="Nusbaum C."/>
            <person name="Abebe A."/>
            <person name="Abouelleil A."/>
            <person name="Adekoya E."/>
            <person name="Ait-zahra M."/>
            <person name="Allen N."/>
            <person name="Allen T."/>
            <person name="An P."/>
            <person name="Anderson M."/>
            <person name="Anderson S."/>
            <person name="Arachchi H."/>
            <person name="Armbruster J."/>
            <person name="Bachantsang P."/>
            <person name="Baldwin J."/>
            <person name="Barry A."/>
            <person name="Bayul T."/>
            <person name="Blitshsteyn B."/>
            <person name="Bloom T."/>
            <person name="Blye J."/>
            <person name="Boguslavskiy L."/>
            <person name="Borowsky M."/>
            <person name="Boukhgalter B."/>
            <person name="Brunache A."/>
            <person name="Butler J."/>
            <person name="Calixte N."/>
            <person name="Calvo S."/>
            <person name="Camarata J."/>
            <person name="Campo K."/>
            <person name="Chang J."/>
            <person name="Cheshatsang Y."/>
            <person name="Citroen M."/>
            <person name="Collymore A."/>
            <person name="Considine T."/>
            <person name="Cook A."/>
            <person name="Cooke P."/>
            <person name="Corum B."/>
            <person name="Cuomo C."/>
            <person name="David R."/>
            <person name="Dawoe T."/>
            <person name="Degray S."/>
            <person name="Dodge S."/>
            <person name="Dooley K."/>
            <person name="Dorje P."/>
            <person name="Dorjee K."/>
            <person name="Dorris L."/>
            <person name="Duffey N."/>
            <person name="Dupes A."/>
            <person name="Elkins T."/>
            <person name="Engels R."/>
            <person name="Erickson J."/>
            <person name="Farina A."/>
            <person name="Faro S."/>
            <person name="Ferreira P."/>
            <person name="Fischer H."/>
            <person name="Fitzgerald M."/>
            <person name="Foley K."/>
            <person name="Gage D."/>
            <person name="Galagan J."/>
            <person name="Gearin G."/>
            <person name="Gnerre S."/>
            <person name="Gnirke A."/>
            <person name="Goyette A."/>
            <person name="Graham J."/>
            <person name="Grandbois E."/>
            <person name="Gyaltsen K."/>
            <person name="Hafez N."/>
            <person name="Hagopian D."/>
            <person name="Hagos B."/>
            <person name="Hall J."/>
            <person name="Hatcher B."/>
            <person name="Heller A."/>
            <person name="Higgins H."/>
            <person name="Honan T."/>
            <person name="Horn A."/>
            <person name="Houde N."/>
            <person name="Hughes L."/>
            <person name="Hulme W."/>
            <person name="Husby E."/>
            <person name="Iliev I."/>
            <person name="Jaffe D."/>
            <person name="Jones C."/>
            <person name="Kamal M."/>
            <person name="Kamat A."/>
            <person name="Kamvysselis M."/>
            <person name="Karlsson E."/>
            <person name="Kells C."/>
            <person name="Kieu A."/>
            <person name="Kisner P."/>
            <person name="Kodira C."/>
            <person name="Kulbokas E."/>
            <person name="Labutti K."/>
            <person name="Lama D."/>
            <person name="Landers T."/>
            <person name="Leger J."/>
            <person name="Levine S."/>
            <person name="Lewis D."/>
            <person name="Lewis T."/>
            <person name="Lindblad-toh K."/>
            <person name="Liu X."/>
            <person name="Lokyitsang T."/>
            <person name="Lokyitsang Y."/>
            <person name="Lucien O."/>
            <person name="Lui A."/>
            <person name="Ma L.J."/>
            <person name="Mabbitt R."/>
            <person name="Macdonald J."/>
            <person name="Maclean C."/>
            <person name="Major J."/>
            <person name="Manning J."/>
            <person name="Marabella R."/>
            <person name="Maru K."/>
            <person name="Matthews C."/>
            <person name="Mauceli E."/>
            <person name="Mccarthy M."/>
            <person name="Mcdonough S."/>
            <person name="Mcghee T."/>
            <person name="Meldrim J."/>
            <person name="Meneus L."/>
            <person name="Mesirov J."/>
            <person name="Mihalev A."/>
            <person name="Mihova T."/>
            <person name="Mikkelsen T."/>
            <person name="Mlenga V."/>
            <person name="Moru K."/>
            <person name="Mozes J."/>
            <person name="Mulrain L."/>
            <person name="Munson G."/>
            <person name="Naylor J."/>
            <person name="Newes C."/>
            <person name="Nguyen C."/>
            <person name="Nguyen N."/>
            <person name="Nguyen T."/>
            <person name="Nicol R."/>
            <person name="Nielsen C."/>
            <person name="Nizzari M."/>
            <person name="Norbu C."/>
            <person name="Norbu N."/>
            <person name="O'donnell P."/>
            <person name="Okoawo O."/>
            <person name="O'leary S."/>
            <person name="Omotosho B."/>
            <person name="O'neill K."/>
            <person name="Osman S."/>
            <person name="Parker S."/>
            <person name="Perrin D."/>
            <person name="Phunkhang P."/>
            <person name="Piqani B."/>
            <person name="Purcell S."/>
            <person name="Rachupka T."/>
            <person name="Ramasamy U."/>
            <person name="Rameau R."/>
            <person name="Ray V."/>
            <person name="Raymond C."/>
            <person name="Retta R."/>
            <person name="Richardson S."/>
            <person name="Rise C."/>
            <person name="Rodriguez J."/>
            <person name="Rogers J."/>
            <person name="Rogov P."/>
            <person name="Rutman M."/>
            <person name="Schupbach R."/>
            <person name="Seaman C."/>
            <person name="Settipalli S."/>
            <person name="Sharpe T."/>
            <person name="Sheridan J."/>
            <person name="Sherpa N."/>
            <person name="Shi J."/>
            <person name="Smirnov S."/>
            <person name="Smith C."/>
            <person name="Sougnez C."/>
            <person name="Spencer B."/>
            <person name="Stalker J."/>
            <person name="Stange-thomann N."/>
            <person name="Stavropoulos S."/>
            <person name="Stetson K."/>
            <person name="Stone C."/>
            <person name="Stone S."/>
            <person name="Stubbs M."/>
            <person name="Talamas J."/>
            <person name="Tchuinga P."/>
            <person name="Tenzing P."/>
            <person name="Tesfaye S."/>
            <person name="Theodore J."/>
            <person name="Thoulutsang Y."/>
            <person name="Topham K."/>
            <person name="Towey S."/>
            <person name="Tsamla T."/>
            <person name="Tsomo N."/>
            <person name="Vallee D."/>
            <person name="Vassiliev H."/>
            <person name="Venkataraman V."/>
            <person name="Vinson J."/>
            <person name="Vo A."/>
            <person name="Wade C."/>
            <person name="Wang S."/>
            <person name="Wangchuk T."/>
            <person name="Wangdi T."/>
            <person name="Whittaker C."/>
            <person name="Wilkinson J."/>
            <person name="Wu Y."/>
            <person name="Wyman D."/>
            <person name="Yadav S."/>
            <person name="Yang S."/>
            <person name="Yang X."/>
            <person name="Yeager S."/>
            <person name="Yee E."/>
            <person name="Young G."/>
            <person name="Zainoun J."/>
            <person name="Zembeck L."/>
            <person name="Zimmer A."/>
            <person name="Zody M."/>
            <person name="Lander E."/>
        </authorList>
    </citation>
    <scope>NUCLEOTIDE SEQUENCE [LARGE SCALE GENOMIC DNA]</scope>
</reference>
<proteinExistence type="predicted"/>
<protein>
    <submittedName>
        <fullName evidence="1">Uncharacterized protein</fullName>
    </submittedName>
</protein>
<evidence type="ECO:0000313" key="2">
    <source>
        <dbReference type="Proteomes" id="UP000007875"/>
    </source>
</evidence>
<evidence type="ECO:0000313" key="1">
    <source>
        <dbReference type="Ensembl" id="ENSCSAVP00000000918.1"/>
    </source>
</evidence>
<dbReference type="HOGENOM" id="CLU_2072303_0_0_1"/>
<sequence length="118" mass="13791">MVLFANTPHHSAGYNINTQFRYSFVDNCHLHFSYLYQAARGYNRSFGCDNPAGYSCHKIQYSFRETTLGIYRQLICTKCHYKSVDRVSSVPHPKYISSYHPLPCFIRFCCFLFSFAES</sequence>
<dbReference type="AlphaFoldDB" id="H2Y6H0"/>
<keyword evidence="2" id="KW-1185">Reference proteome</keyword>
<accession>H2Y6H0</accession>
<name>H2Y6H0_CIOSA</name>
<reference evidence="1" key="2">
    <citation type="submission" date="2025-08" db="UniProtKB">
        <authorList>
            <consortium name="Ensembl"/>
        </authorList>
    </citation>
    <scope>IDENTIFICATION</scope>
</reference>
<reference evidence="1" key="3">
    <citation type="submission" date="2025-09" db="UniProtKB">
        <authorList>
            <consortium name="Ensembl"/>
        </authorList>
    </citation>
    <scope>IDENTIFICATION</scope>
</reference>
<dbReference type="Ensembl" id="ENSCSAVT00000000928.1">
    <property type="protein sequence ID" value="ENSCSAVP00000000918.1"/>
    <property type="gene ID" value="ENSCSAVG00000000518.1"/>
</dbReference>
<dbReference type="Proteomes" id="UP000007875">
    <property type="component" value="Unassembled WGS sequence"/>
</dbReference>
<dbReference type="InParanoid" id="H2Y6H0"/>
<organism evidence="1 2">
    <name type="scientific">Ciona savignyi</name>
    <name type="common">Pacific transparent sea squirt</name>
    <dbReference type="NCBI Taxonomy" id="51511"/>
    <lineage>
        <taxon>Eukaryota</taxon>
        <taxon>Metazoa</taxon>
        <taxon>Chordata</taxon>
        <taxon>Tunicata</taxon>
        <taxon>Ascidiacea</taxon>
        <taxon>Phlebobranchia</taxon>
        <taxon>Cionidae</taxon>
        <taxon>Ciona</taxon>
    </lineage>
</organism>